<comment type="caution">
    <text evidence="1">The sequence shown here is derived from an EMBL/GenBank/DDBJ whole genome shotgun (WGS) entry which is preliminary data.</text>
</comment>
<dbReference type="PANTHER" id="PTHR10026">
    <property type="entry name" value="CYCLIN"/>
    <property type="match status" value="1"/>
</dbReference>
<dbReference type="EMBL" id="NMUH01000670">
    <property type="protein sequence ID" value="MQL83051.1"/>
    <property type="molecule type" value="Genomic_DNA"/>
</dbReference>
<dbReference type="InterPro" id="IPR043198">
    <property type="entry name" value="Cyclin/Ssn8"/>
</dbReference>
<reference evidence="1" key="1">
    <citation type="submission" date="2017-07" db="EMBL/GenBank/DDBJ databases">
        <title>Taro Niue Genome Assembly and Annotation.</title>
        <authorList>
            <person name="Atibalentja N."/>
            <person name="Keating K."/>
            <person name="Fields C.J."/>
        </authorList>
    </citation>
    <scope>NUCLEOTIDE SEQUENCE</scope>
    <source>
        <strain evidence="1">Niue_2</strain>
        <tissue evidence="1">Leaf</tissue>
    </source>
</reference>
<accession>A0A843UI18</accession>
<organism evidence="1 2">
    <name type="scientific">Colocasia esculenta</name>
    <name type="common">Wild taro</name>
    <name type="synonym">Arum esculentum</name>
    <dbReference type="NCBI Taxonomy" id="4460"/>
    <lineage>
        <taxon>Eukaryota</taxon>
        <taxon>Viridiplantae</taxon>
        <taxon>Streptophyta</taxon>
        <taxon>Embryophyta</taxon>
        <taxon>Tracheophyta</taxon>
        <taxon>Spermatophyta</taxon>
        <taxon>Magnoliopsida</taxon>
        <taxon>Liliopsida</taxon>
        <taxon>Araceae</taxon>
        <taxon>Aroideae</taxon>
        <taxon>Colocasieae</taxon>
        <taxon>Colocasia</taxon>
    </lineage>
</organism>
<sequence length="203" mass="23048">MYVASSTTPTVVTSPVGCPRFFVSQAVSSGLCPAPVVLVCSVLGEFPTEPVTSEAHPYPHRFVSTYLHELFLLPEAAIHVLIPDILWWDYGINWAAHFELWDGSMKVPPKKKVVFSVFTPAFYEQFYEKETRLTDWFEQYRERLMEAEQMILTTLNFELNVHHPYTPLASVLDKLGLSQTVLVSLAWNLINEGVLTRILCSPV</sequence>
<name>A0A843UI18_COLES</name>
<keyword evidence="2" id="KW-1185">Reference proteome</keyword>
<proteinExistence type="predicted"/>
<evidence type="ECO:0000313" key="2">
    <source>
        <dbReference type="Proteomes" id="UP000652761"/>
    </source>
</evidence>
<evidence type="ECO:0000313" key="1">
    <source>
        <dbReference type="EMBL" id="MQL83051.1"/>
    </source>
</evidence>
<dbReference type="GO" id="GO:0006357">
    <property type="term" value="P:regulation of transcription by RNA polymerase II"/>
    <property type="evidence" value="ECO:0007669"/>
    <property type="project" value="InterPro"/>
</dbReference>
<dbReference type="AlphaFoldDB" id="A0A843UI18"/>
<dbReference type="Proteomes" id="UP000652761">
    <property type="component" value="Unassembled WGS sequence"/>
</dbReference>
<dbReference type="OrthoDB" id="10264655at2759"/>
<dbReference type="GO" id="GO:0016538">
    <property type="term" value="F:cyclin-dependent protein serine/threonine kinase regulator activity"/>
    <property type="evidence" value="ECO:0007669"/>
    <property type="project" value="InterPro"/>
</dbReference>
<gene>
    <name evidence="1" type="ORF">Taro_015520</name>
</gene>
<protein>
    <submittedName>
        <fullName evidence="1">Uncharacterized protein</fullName>
    </submittedName>
</protein>
<dbReference type="Gene3D" id="1.10.472.10">
    <property type="entry name" value="Cyclin-like"/>
    <property type="match status" value="1"/>
</dbReference>